<accession>A0A7J6X2L7</accession>
<keyword evidence="2" id="KW-1185">Reference proteome</keyword>
<dbReference type="EMBL" id="JABWDY010007933">
    <property type="protein sequence ID" value="KAF5202562.1"/>
    <property type="molecule type" value="Genomic_DNA"/>
</dbReference>
<name>A0A7J6X2L7_THATH</name>
<dbReference type="AlphaFoldDB" id="A0A7J6X2L7"/>
<dbReference type="SUPFAM" id="SSF55116">
    <property type="entry name" value="Formiminotransferase domain of formiminotransferase-cyclodeaminase"/>
    <property type="match status" value="1"/>
</dbReference>
<comment type="caution">
    <text evidence="1">The sequence shown here is derived from an EMBL/GenBank/DDBJ whole genome shotgun (WGS) entry which is preliminary data.</text>
</comment>
<dbReference type="InterPro" id="IPR037064">
    <property type="entry name" value="Formiminotransferase_N_sf"/>
</dbReference>
<dbReference type="InterPro" id="IPR022384">
    <property type="entry name" value="FormiminoTrfase_cat_dom_sf"/>
</dbReference>
<dbReference type="Proteomes" id="UP000554482">
    <property type="component" value="Unassembled WGS sequence"/>
</dbReference>
<dbReference type="GO" id="GO:0005542">
    <property type="term" value="F:folic acid binding"/>
    <property type="evidence" value="ECO:0007669"/>
    <property type="project" value="InterPro"/>
</dbReference>
<sequence length="128" mass="14366">MLSEIGCAGGAHQEGRKLDSIRRVLGYLKPNLEGNQWVGGPEFETLLLKPDVGPHRASRDKGVAVVGATSSTLPFLMTKQTGPWWKWWVTKLMVMVVVPLWHWETFVSKFMVYIGQTIKGVVEFTCGY</sequence>
<organism evidence="1 2">
    <name type="scientific">Thalictrum thalictroides</name>
    <name type="common">Rue-anemone</name>
    <name type="synonym">Anemone thalictroides</name>
    <dbReference type="NCBI Taxonomy" id="46969"/>
    <lineage>
        <taxon>Eukaryota</taxon>
        <taxon>Viridiplantae</taxon>
        <taxon>Streptophyta</taxon>
        <taxon>Embryophyta</taxon>
        <taxon>Tracheophyta</taxon>
        <taxon>Spermatophyta</taxon>
        <taxon>Magnoliopsida</taxon>
        <taxon>Ranunculales</taxon>
        <taxon>Ranunculaceae</taxon>
        <taxon>Thalictroideae</taxon>
        <taxon>Thalictrum</taxon>
    </lineage>
</organism>
<dbReference type="Gene3D" id="3.30.990.10">
    <property type="entry name" value="Formiminotransferase, N-terminal subdomain"/>
    <property type="match status" value="1"/>
</dbReference>
<dbReference type="GO" id="GO:0016740">
    <property type="term" value="F:transferase activity"/>
    <property type="evidence" value="ECO:0007669"/>
    <property type="project" value="InterPro"/>
</dbReference>
<dbReference type="OrthoDB" id="48036at2759"/>
<proteinExistence type="predicted"/>
<evidence type="ECO:0000313" key="1">
    <source>
        <dbReference type="EMBL" id="KAF5202562.1"/>
    </source>
</evidence>
<protein>
    <submittedName>
        <fullName evidence="1">Uncharacterized protein</fullName>
    </submittedName>
</protein>
<evidence type="ECO:0000313" key="2">
    <source>
        <dbReference type="Proteomes" id="UP000554482"/>
    </source>
</evidence>
<gene>
    <name evidence="1" type="ORF">FRX31_007849</name>
</gene>
<reference evidence="1 2" key="1">
    <citation type="submission" date="2020-06" db="EMBL/GenBank/DDBJ databases">
        <title>Transcriptomic and genomic resources for Thalictrum thalictroides and T. hernandezii: Facilitating candidate gene discovery in an emerging model plant lineage.</title>
        <authorList>
            <person name="Arias T."/>
            <person name="Riano-Pachon D.M."/>
            <person name="Di Stilio V.S."/>
        </authorList>
    </citation>
    <scope>NUCLEOTIDE SEQUENCE [LARGE SCALE GENOMIC DNA]</scope>
    <source>
        <strain evidence="2">cv. WT478/WT964</strain>
        <tissue evidence="1">Leaves</tissue>
    </source>
</reference>